<name>A0ABM0K7H2_APLCA</name>
<dbReference type="PANTHER" id="PTHR46641">
    <property type="entry name" value="FMRFAMIDE RECEPTOR-RELATED"/>
    <property type="match status" value="1"/>
</dbReference>
<dbReference type="Proteomes" id="UP000694888">
    <property type="component" value="Unplaced"/>
</dbReference>
<dbReference type="GeneID" id="101850680"/>
<feature type="transmembrane region" description="Helical" evidence="6">
    <location>
        <begin position="99"/>
        <end position="117"/>
    </location>
</feature>
<evidence type="ECO:0000313" key="9">
    <source>
        <dbReference type="RefSeq" id="XP_005110578.1"/>
    </source>
</evidence>
<accession>A0ABM0K7H2</accession>
<protein>
    <submittedName>
        <fullName evidence="9">FMRFamide receptor-like</fullName>
    </submittedName>
</protein>
<dbReference type="SUPFAM" id="SSF81321">
    <property type="entry name" value="Family A G protein-coupled receptor-like"/>
    <property type="match status" value="1"/>
</dbReference>
<dbReference type="PROSITE" id="PS50262">
    <property type="entry name" value="G_PROTEIN_RECEP_F1_2"/>
    <property type="match status" value="1"/>
</dbReference>
<comment type="subcellular location">
    <subcellularLocation>
        <location evidence="1">Membrane</location>
    </subcellularLocation>
</comment>
<keyword evidence="8" id="KW-1185">Reference proteome</keyword>
<evidence type="ECO:0000256" key="1">
    <source>
        <dbReference type="ARBA" id="ARBA00004370"/>
    </source>
</evidence>
<feature type="domain" description="G-protein coupled receptors family 1 profile" evidence="7">
    <location>
        <begin position="74"/>
        <end position="267"/>
    </location>
</feature>
<evidence type="ECO:0000256" key="6">
    <source>
        <dbReference type="SAM" id="Phobius"/>
    </source>
</evidence>
<dbReference type="InterPro" id="IPR052954">
    <property type="entry name" value="GPCR-Ligand_Int"/>
</dbReference>
<feature type="transmembrane region" description="Helical" evidence="6">
    <location>
        <begin position="209"/>
        <end position="230"/>
    </location>
</feature>
<evidence type="ECO:0000259" key="7">
    <source>
        <dbReference type="PROSITE" id="PS50262"/>
    </source>
</evidence>
<keyword evidence="3 6" id="KW-1133">Transmembrane helix</keyword>
<feature type="transmembrane region" description="Helical" evidence="6">
    <location>
        <begin position="40"/>
        <end position="68"/>
    </location>
</feature>
<reference evidence="9" key="1">
    <citation type="submission" date="2025-08" db="UniProtKB">
        <authorList>
            <consortium name="RefSeq"/>
        </authorList>
    </citation>
    <scope>IDENTIFICATION</scope>
</reference>
<evidence type="ECO:0000256" key="4">
    <source>
        <dbReference type="ARBA" id="ARBA00023136"/>
    </source>
</evidence>
<gene>
    <name evidence="9" type="primary">LOC101850680</name>
</gene>
<evidence type="ECO:0000256" key="3">
    <source>
        <dbReference type="ARBA" id="ARBA00022989"/>
    </source>
</evidence>
<dbReference type="InterPro" id="IPR019427">
    <property type="entry name" value="7TM_GPCR_serpentine_rcpt_Srw"/>
</dbReference>
<evidence type="ECO:0000256" key="2">
    <source>
        <dbReference type="ARBA" id="ARBA00022692"/>
    </source>
</evidence>
<keyword evidence="4 6" id="KW-0472">Membrane</keyword>
<dbReference type="PANTHER" id="PTHR46641:SF6">
    <property type="entry name" value="G-PROTEIN COUPLED RECEPTORS FAMILY 1 PROFILE DOMAIN-CONTAINING PROTEIN"/>
    <property type="match status" value="1"/>
</dbReference>
<feature type="region of interest" description="Disordered" evidence="5">
    <location>
        <begin position="1"/>
        <end position="25"/>
    </location>
</feature>
<proteinExistence type="predicted"/>
<dbReference type="Gene3D" id="1.20.1070.10">
    <property type="entry name" value="Rhodopsin 7-helix transmembrane proteins"/>
    <property type="match status" value="1"/>
</dbReference>
<organism evidence="8 9">
    <name type="scientific">Aplysia californica</name>
    <name type="common">California sea hare</name>
    <dbReference type="NCBI Taxonomy" id="6500"/>
    <lineage>
        <taxon>Eukaryota</taxon>
        <taxon>Metazoa</taxon>
        <taxon>Spiralia</taxon>
        <taxon>Lophotrochozoa</taxon>
        <taxon>Mollusca</taxon>
        <taxon>Gastropoda</taxon>
        <taxon>Heterobranchia</taxon>
        <taxon>Euthyneura</taxon>
        <taxon>Tectipleura</taxon>
        <taxon>Aplysiida</taxon>
        <taxon>Aplysioidea</taxon>
        <taxon>Aplysiidae</taxon>
        <taxon>Aplysia</taxon>
    </lineage>
</organism>
<dbReference type="RefSeq" id="XP_005110578.1">
    <property type="nucleotide sequence ID" value="XM_005110521.1"/>
</dbReference>
<feature type="transmembrane region" description="Helical" evidence="6">
    <location>
        <begin position="250"/>
        <end position="270"/>
    </location>
</feature>
<keyword evidence="2 6" id="KW-0812">Transmembrane</keyword>
<dbReference type="Pfam" id="PF10324">
    <property type="entry name" value="7TM_GPCR_Srw"/>
    <property type="match status" value="1"/>
</dbReference>
<dbReference type="InterPro" id="IPR017452">
    <property type="entry name" value="GPCR_Rhodpsn_7TM"/>
</dbReference>
<feature type="transmembrane region" description="Helical" evidence="6">
    <location>
        <begin position="158"/>
        <end position="179"/>
    </location>
</feature>
<evidence type="ECO:0000313" key="8">
    <source>
        <dbReference type="Proteomes" id="UP000694888"/>
    </source>
</evidence>
<sequence length="330" mass="37423">MNYTQKLNNTMQVEGFPEQSSDSNPADQFMHPDSYDIDRVWFFLVGVVGSVVSVLGAVFNVLSLGVWASREMRMSTVRAIAVTSPLQWPSICTGRRVKVILCAVLLWSVFVNVPLMMELDFKWEWDPDNNVSVLFSDGSEYSASSFHTEVYLKFLNPILTSAIPMAVVGITNVVIVWSLRRQQLKARGLGVSVAERKDNRDTGRITSQVLFISLFTLTSRTLRIVMLIVMEYHDTIYNNDCPLYCGSLAALSHLFDILNATVNFFCYCYFGHKFRRCFVQKYGCSQRRGQDTKKIQNDPTTTSNTKASSLQLHFQEKLRNLAASIKKNSN</sequence>
<evidence type="ECO:0000256" key="5">
    <source>
        <dbReference type="SAM" id="MobiDB-lite"/>
    </source>
</evidence>